<evidence type="ECO:0000256" key="1">
    <source>
        <dbReference type="SAM" id="MobiDB-lite"/>
    </source>
</evidence>
<name>A0A0D2JU29_9CHLO</name>
<dbReference type="OrthoDB" id="548349at2759"/>
<protein>
    <recommendedName>
        <fullName evidence="3">SET domain-containing protein</fullName>
    </recommendedName>
</protein>
<evidence type="ECO:0000259" key="3">
    <source>
        <dbReference type="PROSITE" id="PS50280"/>
    </source>
</evidence>
<dbReference type="SMART" id="SM00317">
    <property type="entry name" value="SET"/>
    <property type="match status" value="1"/>
</dbReference>
<dbReference type="STRING" id="145388.A0A0D2JU29"/>
<feature type="region of interest" description="Disordered" evidence="1">
    <location>
        <begin position="192"/>
        <end position="222"/>
    </location>
</feature>
<dbReference type="PROSITE" id="PS50280">
    <property type="entry name" value="SET"/>
    <property type="match status" value="1"/>
</dbReference>
<dbReference type="InterPro" id="IPR046341">
    <property type="entry name" value="SET_dom_sf"/>
</dbReference>
<dbReference type="PANTHER" id="PTHR12197:SF251">
    <property type="entry name" value="EG:BACR7C10.4 PROTEIN"/>
    <property type="match status" value="1"/>
</dbReference>
<dbReference type="RefSeq" id="XP_013901442.1">
    <property type="nucleotide sequence ID" value="XM_014045988.1"/>
</dbReference>
<evidence type="ECO:0000256" key="2">
    <source>
        <dbReference type="SAM" id="SignalP"/>
    </source>
</evidence>
<dbReference type="CDD" id="cd20071">
    <property type="entry name" value="SET_SMYD"/>
    <property type="match status" value="1"/>
</dbReference>
<dbReference type="Proteomes" id="UP000054498">
    <property type="component" value="Unassembled WGS sequence"/>
</dbReference>
<dbReference type="KEGG" id="mng:MNEG_5534"/>
<feature type="compositionally biased region" description="Gly residues" evidence="1">
    <location>
        <begin position="204"/>
        <end position="222"/>
    </location>
</feature>
<organism evidence="4 5">
    <name type="scientific">Monoraphidium neglectum</name>
    <dbReference type="NCBI Taxonomy" id="145388"/>
    <lineage>
        <taxon>Eukaryota</taxon>
        <taxon>Viridiplantae</taxon>
        <taxon>Chlorophyta</taxon>
        <taxon>core chlorophytes</taxon>
        <taxon>Chlorophyceae</taxon>
        <taxon>CS clade</taxon>
        <taxon>Sphaeropleales</taxon>
        <taxon>Selenastraceae</taxon>
        <taxon>Monoraphidium</taxon>
    </lineage>
</organism>
<keyword evidence="5" id="KW-1185">Reference proteome</keyword>
<reference evidence="4 5" key="1">
    <citation type="journal article" date="2013" name="BMC Genomics">
        <title>Reconstruction of the lipid metabolism for the microalga Monoraphidium neglectum from its genome sequence reveals characteristics suitable for biofuel production.</title>
        <authorList>
            <person name="Bogen C."/>
            <person name="Al-Dilaimi A."/>
            <person name="Albersmeier A."/>
            <person name="Wichmann J."/>
            <person name="Grundmann M."/>
            <person name="Rupp O."/>
            <person name="Lauersen K.J."/>
            <person name="Blifernez-Klassen O."/>
            <person name="Kalinowski J."/>
            <person name="Goesmann A."/>
            <person name="Mussgnug J.H."/>
            <person name="Kruse O."/>
        </authorList>
    </citation>
    <scope>NUCLEOTIDE SEQUENCE [LARGE SCALE GENOMIC DNA]</scope>
    <source>
        <strain evidence="4 5">SAG 48.87</strain>
    </source>
</reference>
<evidence type="ECO:0000313" key="5">
    <source>
        <dbReference type="Proteomes" id="UP000054498"/>
    </source>
</evidence>
<feature type="domain" description="SET" evidence="3">
    <location>
        <begin position="48"/>
        <end position="394"/>
    </location>
</feature>
<dbReference type="Pfam" id="PF00856">
    <property type="entry name" value="SET"/>
    <property type="match status" value="1"/>
</dbReference>
<accession>A0A0D2JU29</accession>
<dbReference type="AlphaFoldDB" id="A0A0D2JU29"/>
<dbReference type="GO" id="GO:0005634">
    <property type="term" value="C:nucleus"/>
    <property type="evidence" value="ECO:0007669"/>
    <property type="project" value="TreeGrafter"/>
</dbReference>
<dbReference type="SUPFAM" id="SSF82199">
    <property type="entry name" value="SET domain"/>
    <property type="match status" value="1"/>
</dbReference>
<dbReference type="PANTHER" id="PTHR12197">
    <property type="entry name" value="HISTONE-LYSINE N-METHYLTRANSFERASE SMYD"/>
    <property type="match status" value="1"/>
</dbReference>
<dbReference type="InterPro" id="IPR050869">
    <property type="entry name" value="H3K4_H4K5_MeTrfase"/>
</dbReference>
<gene>
    <name evidence="4" type="ORF">MNEG_5534</name>
</gene>
<dbReference type="EMBL" id="KK101053">
    <property type="protein sequence ID" value="KIZ02423.1"/>
    <property type="molecule type" value="Genomic_DNA"/>
</dbReference>
<dbReference type="Gene3D" id="2.170.270.10">
    <property type="entry name" value="SET domain"/>
    <property type="match status" value="1"/>
</dbReference>
<proteinExistence type="predicted"/>
<feature type="signal peptide" evidence="2">
    <location>
        <begin position="1"/>
        <end position="19"/>
    </location>
</feature>
<feature type="chain" id="PRO_5002245157" description="SET domain-containing protein" evidence="2">
    <location>
        <begin position="20"/>
        <end position="426"/>
    </location>
</feature>
<evidence type="ECO:0000313" key="4">
    <source>
        <dbReference type="EMBL" id="KIZ02423.1"/>
    </source>
</evidence>
<sequence length="426" mass="44007">MLLLQHLALALRRCPSVAAAAAAAATGKQLAKPQQRPFSTYIPDVVKQAFESAPFEAALIHGAGRGLVATRALSQGDLILSERPFVCTPTPEHRSKVCYNCLSALPLDASSDASGSDGSNAGTSLCQSLPAGRLGAKFCGAACLEEARGSFLEFELRSDLSALDEYCVRNGERFPLLAARLALMLLQRAARGDREGGGSSSSSGGDGGSSSSGGGGSGRGPDLGIGAAQGAWQIQEAAPPGPLAELGFLCYANVGLPPPQPWQESFELLRKGISGRAPAADGGGAGADEARAVEAAAAALDLEWYTAVLARLHLNTFRVDCVFPIDFQDFAAAARAAIVAGGSISGSALYLVAALLNHSCEPNVNVAWPRNDGRAVFTAARDIAPGEQLAITYTDSSQAVAERRAHLLTSYGFECGCQLCTEQLAA</sequence>
<dbReference type="GeneID" id="25738411"/>
<keyword evidence="2" id="KW-0732">Signal</keyword>
<dbReference type="InterPro" id="IPR001214">
    <property type="entry name" value="SET_dom"/>
</dbReference>